<dbReference type="RefSeq" id="XP_042926557.1">
    <property type="nucleotide sequence ID" value="XM_043061373.1"/>
</dbReference>
<feature type="region of interest" description="Disordered" evidence="1">
    <location>
        <begin position="196"/>
        <end position="293"/>
    </location>
</feature>
<feature type="compositionally biased region" description="Low complexity" evidence="1">
    <location>
        <begin position="627"/>
        <end position="636"/>
    </location>
</feature>
<dbReference type="EMBL" id="CM008964">
    <property type="protein sequence ID" value="PNW85877.1"/>
    <property type="molecule type" value="Genomic_DNA"/>
</dbReference>
<sequence>MRERFHSHLASHSVEQATVAGRERTSPASNSSATSASATLSSTLDVASPSIMSPATSASTADSPLNTRTLGLQLTAPLAKPLIAAPVRPSPAPVPPAPAPAPPPAAPAPAPQRAAVPTGHRGTAVPLPAAPAVMTCEQLEAMFRSAIASDGDVLTRWADELARRMWAQTPTPSATPRSIGSPAYCASAARSYGGSAASTAARNSPNGSCPASPDRRWRSQQHPHSPDPLLIRHHHHHLPHHPHHHQQHTSSSSHGGHFGQQLPHGRSRLGCRSSGGGAPLATSGPPTASGMAGAPDALLQVQPTPAAGAVLYDTAIAPLTAAAAPGLEEVGAGGAGGQALAHAGALRAPLPPWQQQLEPDAGTGDPGLESAAVAAIAMHAAVGAAIPHLEAGGDVAAWESMAQGVVELPAEVAAAAQSLPWPALAGPAASSATSAPASPARRELPAQVVEEVKRRYLEGCGPHVLTAKPAAAAAAAAMTPRHASLSMAPAPDMATSVGAPVEQYVLTVPVPAASGAVAEPELLSTAFDPACWPAEAAFSLEAFGAEPVGAPEEACAGDGPASFAAMLPPPPQARRASGTYSAVVEADGAGAAPGAPASGAAASVAVALLRGLRAGMPAPPLSRRRGQAAAGRQDGAVEADSEGSEEDEEAWELCPQELFRPAQQVSREEEAAAGSVAAQKAPLLQPSQSSAASCASPSASSYSFGSATTSSYSRGYFTLPSSCTHDNSCFPPASPHGMTADGHVHTAASYYATPASSSSLRKSDGYVTGTVGSSSGNGLRGSGSSPVGKGVAAQDAMFGAWVSAASP</sequence>
<evidence type="ECO:0000313" key="2">
    <source>
        <dbReference type="EMBL" id="PNW85877.1"/>
    </source>
</evidence>
<dbReference type="AlphaFoldDB" id="A0A2K3DZE3"/>
<evidence type="ECO:0000256" key="1">
    <source>
        <dbReference type="SAM" id="MobiDB-lite"/>
    </source>
</evidence>
<dbReference type="KEGG" id="cre:CHLRE_03g201650v5"/>
<organism evidence="2 3">
    <name type="scientific">Chlamydomonas reinhardtii</name>
    <name type="common">Chlamydomonas smithii</name>
    <dbReference type="NCBI Taxonomy" id="3055"/>
    <lineage>
        <taxon>Eukaryota</taxon>
        <taxon>Viridiplantae</taxon>
        <taxon>Chlorophyta</taxon>
        <taxon>core chlorophytes</taxon>
        <taxon>Chlorophyceae</taxon>
        <taxon>CS clade</taxon>
        <taxon>Chlamydomonadales</taxon>
        <taxon>Chlamydomonadaceae</taxon>
        <taxon>Chlamydomonas</taxon>
    </lineage>
</organism>
<feature type="compositionally biased region" description="Basic residues" evidence="1">
    <location>
        <begin position="231"/>
        <end position="247"/>
    </location>
</feature>
<dbReference type="GeneID" id="5718910"/>
<dbReference type="ExpressionAtlas" id="A0A2K3DZE3">
    <property type="expression patterns" value="baseline"/>
</dbReference>
<dbReference type="Gramene" id="PNW85877">
    <property type="protein sequence ID" value="PNW85877"/>
    <property type="gene ID" value="CHLRE_03g201650v5"/>
</dbReference>
<gene>
    <name evidence="2" type="ORF">CHLRE_03g201650v5</name>
</gene>
<proteinExistence type="predicted"/>
<evidence type="ECO:0000313" key="3">
    <source>
        <dbReference type="Proteomes" id="UP000006906"/>
    </source>
</evidence>
<feature type="region of interest" description="Disordered" evidence="1">
    <location>
        <begin position="89"/>
        <end position="120"/>
    </location>
</feature>
<feature type="compositionally biased region" description="Low complexity" evidence="1">
    <location>
        <begin position="26"/>
        <end position="41"/>
    </location>
</feature>
<keyword evidence="3" id="KW-1185">Reference proteome</keyword>
<feature type="region of interest" description="Disordered" evidence="1">
    <location>
        <begin position="1"/>
        <end position="41"/>
    </location>
</feature>
<protein>
    <submittedName>
        <fullName evidence="2">Uncharacterized protein</fullName>
    </submittedName>
</protein>
<dbReference type="InParanoid" id="A0A2K3DZE3"/>
<dbReference type="Proteomes" id="UP000006906">
    <property type="component" value="Chromosome 3"/>
</dbReference>
<dbReference type="OrthoDB" id="551404at2759"/>
<name>A0A2K3DZE3_CHLRE</name>
<reference evidence="2 3" key="1">
    <citation type="journal article" date="2007" name="Science">
        <title>The Chlamydomonas genome reveals the evolution of key animal and plant functions.</title>
        <authorList>
            <person name="Merchant S.S."/>
            <person name="Prochnik S.E."/>
            <person name="Vallon O."/>
            <person name="Harris E.H."/>
            <person name="Karpowicz S.J."/>
            <person name="Witman G.B."/>
            <person name="Terry A."/>
            <person name="Salamov A."/>
            <person name="Fritz-Laylin L.K."/>
            <person name="Marechal-Drouard L."/>
            <person name="Marshall W.F."/>
            <person name="Qu L.H."/>
            <person name="Nelson D.R."/>
            <person name="Sanderfoot A.A."/>
            <person name="Spalding M.H."/>
            <person name="Kapitonov V.V."/>
            <person name="Ren Q."/>
            <person name="Ferris P."/>
            <person name="Lindquist E."/>
            <person name="Shapiro H."/>
            <person name="Lucas S.M."/>
            <person name="Grimwood J."/>
            <person name="Schmutz J."/>
            <person name="Cardol P."/>
            <person name="Cerutti H."/>
            <person name="Chanfreau G."/>
            <person name="Chen C.L."/>
            <person name="Cognat V."/>
            <person name="Croft M.T."/>
            <person name="Dent R."/>
            <person name="Dutcher S."/>
            <person name="Fernandez E."/>
            <person name="Fukuzawa H."/>
            <person name="Gonzalez-Ballester D."/>
            <person name="Gonzalez-Halphen D."/>
            <person name="Hallmann A."/>
            <person name="Hanikenne M."/>
            <person name="Hippler M."/>
            <person name="Inwood W."/>
            <person name="Jabbari K."/>
            <person name="Kalanon M."/>
            <person name="Kuras R."/>
            <person name="Lefebvre P.A."/>
            <person name="Lemaire S.D."/>
            <person name="Lobanov A.V."/>
            <person name="Lohr M."/>
            <person name="Manuell A."/>
            <person name="Meier I."/>
            <person name="Mets L."/>
            <person name="Mittag M."/>
            <person name="Mittelmeier T."/>
            <person name="Moroney J.V."/>
            <person name="Moseley J."/>
            <person name="Napoli C."/>
            <person name="Nedelcu A.M."/>
            <person name="Niyogi K."/>
            <person name="Novoselov S.V."/>
            <person name="Paulsen I.T."/>
            <person name="Pazour G."/>
            <person name="Purton S."/>
            <person name="Ral J.P."/>
            <person name="Riano-Pachon D.M."/>
            <person name="Riekhof W."/>
            <person name="Rymarquis L."/>
            <person name="Schroda M."/>
            <person name="Stern D."/>
            <person name="Umen J."/>
            <person name="Willows R."/>
            <person name="Wilson N."/>
            <person name="Zimmer S.L."/>
            <person name="Allmer J."/>
            <person name="Balk J."/>
            <person name="Bisova K."/>
            <person name="Chen C.J."/>
            <person name="Elias M."/>
            <person name="Gendler K."/>
            <person name="Hauser C."/>
            <person name="Lamb M.R."/>
            <person name="Ledford H."/>
            <person name="Long J.C."/>
            <person name="Minagawa J."/>
            <person name="Page M.D."/>
            <person name="Pan J."/>
            <person name="Pootakham W."/>
            <person name="Roje S."/>
            <person name="Rose A."/>
            <person name="Stahlberg E."/>
            <person name="Terauchi A.M."/>
            <person name="Yang P."/>
            <person name="Ball S."/>
            <person name="Bowler C."/>
            <person name="Dieckmann C.L."/>
            <person name="Gladyshev V.N."/>
            <person name="Green P."/>
            <person name="Jorgensen R."/>
            <person name="Mayfield S."/>
            <person name="Mueller-Roeber B."/>
            <person name="Rajamani S."/>
            <person name="Sayre R.T."/>
            <person name="Brokstein P."/>
            <person name="Dubchak I."/>
            <person name="Goodstein D."/>
            <person name="Hornick L."/>
            <person name="Huang Y.W."/>
            <person name="Jhaveri J."/>
            <person name="Luo Y."/>
            <person name="Martinez D."/>
            <person name="Ngau W.C."/>
            <person name="Otillar B."/>
            <person name="Poliakov A."/>
            <person name="Porter A."/>
            <person name="Szajkowski L."/>
            <person name="Werner G."/>
            <person name="Zhou K."/>
            <person name="Grigoriev I.V."/>
            <person name="Rokhsar D.S."/>
            <person name="Grossman A.R."/>
        </authorList>
    </citation>
    <scope>NUCLEOTIDE SEQUENCE [LARGE SCALE GENOMIC DNA]</scope>
    <source>
        <strain evidence="3">CC-503</strain>
    </source>
</reference>
<feature type="region of interest" description="Disordered" evidence="1">
    <location>
        <begin position="616"/>
        <end position="651"/>
    </location>
</feature>
<feature type="compositionally biased region" description="Acidic residues" evidence="1">
    <location>
        <begin position="637"/>
        <end position="651"/>
    </location>
</feature>
<feature type="compositionally biased region" description="Pro residues" evidence="1">
    <location>
        <begin position="89"/>
        <end position="110"/>
    </location>
</feature>
<accession>A0A2K3DZE3</accession>